<evidence type="ECO:0000256" key="1">
    <source>
        <dbReference type="ARBA" id="ARBA00004141"/>
    </source>
</evidence>
<comment type="subcellular location">
    <subcellularLocation>
        <location evidence="1">Membrane</location>
        <topology evidence="1">Multi-pass membrane protein</topology>
    </subcellularLocation>
</comment>
<sequence>MSALLVLFCGMDWNGAVFDGLSPFQKFVSALFIAVNSRHAGENSIDCSLMSPAVLVFLIVMMYLPSSMTFSAINEEASSENGMKQEMKRRKKKKNSWVEKLVWTQLSYIVVFIIAICITERKKFSRDPLNFSTLNIIFEVTSGYGNVGLSTGYSCSRLLKLQPGASCVDKPYSLSGWWSDEGKLILTFVMLYGRLKKFTAHCGQAWRLY</sequence>
<dbReference type="PANTHER" id="PTHR31064:SF25">
    <property type="entry name" value="CATION TRANSPORTER HKT2_1"/>
    <property type="match status" value="1"/>
</dbReference>
<proteinExistence type="inferred from homology"/>
<keyword evidence="4 8" id="KW-0812">Transmembrane</keyword>
<dbReference type="GO" id="GO:0098662">
    <property type="term" value="P:inorganic cation transmembrane transport"/>
    <property type="evidence" value="ECO:0007669"/>
    <property type="project" value="UniProtKB-ARBA"/>
</dbReference>
<dbReference type="InterPro" id="IPR003445">
    <property type="entry name" value="Cat_transpt"/>
</dbReference>
<comment type="similarity">
    <text evidence="2">Belongs to the TrkH potassium transport family. HKT (TC 2.A.38.3) subfamily.</text>
</comment>
<dbReference type="Pfam" id="PF02386">
    <property type="entry name" value="TrkH"/>
    <property type="match status" value="1"/>
</dbReference>
<evidence type="ECO:0000256" key="8">
    <source>
        <dbReference type="SAM" id="Phobius"/>
    </source>
</evidence>
<feature type="transmembrane region" description="Helical" evidence="8">
    <location>
        <begin position="53"/>
        <end position="73"/>
    </location>
</feature>
<organism evidence="9 10">
    <name type="scientific">Canna indica</name>
    <name type="common">Indian-shot</name>
    <dbReference type="NCBI Taxonomy" id="4628"/>
    <lineage>
        <taxon>Eukaryota</taxon>
        <taxon>Viridiplantae</taxon>
        <taxon>Streptophyta</taxon>
        <taxon>Embryophyta</taxon>
        <taxon>Tracheophyta</taxon>
        <taxon>Spermatophyta</taxon>
        <taxon>Magnoliopsida</taxon>
        <taxon>Liliopsida</taxon>
        <taxon>Zingiberales</taxon>
        <taxon>Cannaceae</taxon>
        <taxon>Canna</taxon>
    </lineage>
</organism>
<evidence type="ECO:0000256" key="7">
    <source>
        <dbReference type="ARBA" id="ARBA00023136"/>
    </source>
</evidence>
<evidence type="ECO:0000256" key="3">
    <source>
        <dbReference type="ARBA" id="ARBA00022448"/>
    </source>
</evidence>
<gene>
    <name evidence="9" type="ORF">Cni_G02779</name>
</gene>
<feature type="transmembrane region" description="Helical" evidence="8">
    <location>
        <begin position="97"/>
        <end position="116"/>
    </location>
</feature>
<dbReference type="InterPro" id="IPR051143">
    <property type="entry name" value="TrkH_K-transport"/>
</dbReference>
<dbReference type="EMBL" id="CP136890">
    <property type="protein sequence ID" value="WOK94077.1"/>
    <property type="molecule type" value="Genomic_DNA"/>
</dbReference>
<dbReference type="Proteomes" id="UP001327560">
    <property type="component" value="Chromosome 1"/>
</dbReference>
<evidence type="ECO:0000256" key="2">
    <source>
        <dbReference type="ARBA" id="ARBA00010864"/>
    </source>
</evidence>
<keyword evidence="3" id="KW-0813">Transport</keyword>
<accession>A0AAQ3JQK8</accession>
<dbReference type="GO" id="GO:0008324">
    <property type="term" value="F:monoatomic cation transmembrane transporter activity"/>
    <property type="evidence" value="ECO:0007669"/>
    <property type="project" value="InterPro"/>
</dbReference>
<keyword evidence="10" id="KW-1185">Reference proteome</keyword>
<keyword evidence="7 8" id="KW-0472">Membrane</keyword>
<dbReference type="GO" id="GO:0005886">
    <property type="term" value="C:plasma membrane"/>
    <property type="evidence" value="ECO:0007669"/>
    <property type="project" value="TreeGrafter"/>
</dbReference>
<dbReference type="AlphaFoldDB" id="A0AAQ3JQK8"/>
<reference evidence="9 10" key="1">
    <citation type="submission" date="2023-10" db="EMBL/GenBank/DDBJ databases">
        <title>Chromosome-scale genome assembly provides insights into flower coloration mechanisms of Canna indica.</title>
        <authorList>
            <person name="Li C."/>
        </authorList>
    </citation>
    <scope>NUCLEOTIDE SEQUENCE [LARGE SCALE GENOMIC DNA]</scope>
    <source>
        <tissue evidence="9">Flower</tissue>
    </source>
</reference>
<dbReference type="PANTHER" id="PTHR31064">
    <property type="entry name" value="POTASSIUM TRANSPORT PROTEIN DDB_G0292412-RELATED"/>
    <property type="match status" value="1"/>
</dbReference>
<evidence type="ECO:0000256" key="4">
    <source>
        <dbReference type="ARBA" id="ARBA00022692"/>
    </source>
</evidence>
<name>A0AAQ3JQK8_9LILI</name>
<evidence type="ECO:0000256" key="5">
    <source>
        <dbReference type="ARBA" id="ARBA00022989"/>
    </source>
</evidence>
<keyword evidence="5 8" id="KW-1133">Transmembrane helix</keyword>
<evidence type="ECO:0000313" key="9">
    <source>
        <dbReference type="EMBL" id="WOK94077.1"/>
    </source>
</evidence>
<dbReference type="GO" id="GO:0030001">
    <property type="term" value="P:metal ion transport"/>
    <property type="evidence" value="ECO:0007669"/>
    <property type="project" value="UniProtKB-ARBA"/>
</dbReference>
<protein>
    <submittedName>
        <fullName evidence="9">Cation transporter HKT2-like</fullName>
    </submittedName>
</protein>
<keyword evidence="6" id="KW-0406">Ion transport</keyword>
<evidence type="ECO:0000256" key="6">
    <source>
        <dbReference type="ARBA" id="ARBA00023065"/>
    </source>
</evidence>
<evidence type="ECO:0000313" key="10">
    <source>
        <dbReference type="Proteomes" id="UP001327560"/>
    </source>
</evidence>